<keyword evidence="2" id="KW-0699">rRNA-binding</keyword>
<evidence type="ECO:0000256" key="1">
    <source>
        <dbReference type="ARBA" id="ARBA00006540"/>
    </source>
</evidence>
<dbReference type="SUPFAM" id="SSF50447">
    <property type="entry name" value="Translation proteins"/>
    <property type="match status" value="1"/>
</dbReference>
<organism evidence="9 10">
    <name type="scientific">Coccomyxa viridis</name>
    <dbReference type="NCBI Taxonomy" id="1274662"/>
    <lineage>
        <taxon>Eukaryota</taxon>
        <taxon>Viridiplantae</taxon>
        <taxon>Chlorophyta</taxon>
        <taxon>core chlorophytes</taxon>
        <taxon>Trebouxiophyceae</taxon>
        <taxon>Trebouxiophyceae incertae sedis</taxon>
        <taxon>Coccomyxaceae</taxon>
        <taxon>Coccomyxa</taxon>
    </lineage>
</organism>
<evidence type="ECO:0000313" key="9">
    <source>
        <dbReference type="EMBL" id="CAL5219214.1"/>
    </source>
</evidence>
<keyword evidence="4 7" id="KW-0689">Ribosomal protein</keyword>
<evidence type="ECO:0000256" key="6">
    <source>
        <dbReference type="ARBA" id="ARBA00035213"/>
    </source>
</evidence>
<feature type="region of interest" description="Disordered" evidence="8">
    <location>
        <begin position="129"/>
        <end position="158"/>
    </location>
</feature>
<dbReference type="PANTHER" id="PTHR11229:SF16">
    <property type="entry name" value="LARGE RIBOSOMAL SUBUNIT PROTEIN UL3C"/>
    <property type="match status" value="1"/>
</dbReference>
<dbReference type="Gene3D" id="3.30.160.810">
    <property type="match status" value="1"/>
</dbReference>
<accession>A0ABP1FKY1</accession>
<proteinExistence type="inferred from homology"/>
<keyword evidence="5 7" id="KW-0687">Ribonucleoprotein</keyword>
<dbReference type="InterPro" id="IPR019926">
    <property type="entry name" value="Ribosomal_uL3_CS"/>
</dbReference>
<dbReference type="PROSITE" id="PS00474">
    <property type="entry name" value="RIBOSOMAL_L3"/>
    <property type="match status" value="1"/>
</dbReference>
<dbReference type="Proteomes" id="UP001497392">
    <property type="component" value="Unassembled WGS sequence"/>
</dbReference>
<evidence type="ECO:0000256" key="4">
    <source>
        <dbReference type="ARBA" id="ARBA00022980"/>
    </source>
</evidence>
<gene>
    <name evidence="9" type="primary">g1005</name>
    <name evidence="9" type="ORF">VP750_LOCUS873</name>
</gene>
<dbReference type="InterPro" id="IPR019927">
    <property type="entry name" value="Ribosomal_uL3_bac/org-type"/>
</dbReference>
<reference evidence="9 10" key="1">
    <citation type="submission" date="2024-06" db="EMBL/GenBank/DDBJ databases">
        <authorList>
            <person name="Kraege A."/>
            <person name="Thomma B."/>
        </authorList>
    </citation>
    <scope>NUCLEOTIDE SEQUENCE [LARGE SCALE GENOMIC DNA]</scope>
</reference>
<dbReference type="EMBL" id="CAXHTA020000002">
    <property type="protein sequence ID" value="CAL5219214.1"/>
    <property type="molecule type" value="Genomic_DNA"/>
</dbReference>
<name>A0ABP1FKY1_9CHLO</name>
<dbReference type="Gene3D" id="2.40.30.10">
    <property type="entry name" value="Translation factors"/>
    <property type="match status" value="1"/>
</dbReference>
<dbReference type="InterPro" id="IPR000597">
    <property type="entry name" value="Ribosomal_uL3"/>
</dbReference>
<protein>
    <recommendedName>
        <fullName evidence="6">Large ribosomal subunit protein uL3c</fullName>
    </recommendedName>
</protein>
<evidence type="ECO:0000256" key="2">
    <source>
        <dbReference type="ARBA" id="ARBA00022730"/>
    </source>
</evidence>
<dbReference type="Pfam" id="PF00297">
    <property type="entry name" value="Ribosomal_L3"/>
    <property type="match status" value="1"/>
</dbReference>
<dbReference type="HAMAP" id="MF_01325_B">
    <property type="entry name" value="Ribosomal_uL3_B"/>
    <property type="match status" value="1"/>
</dbReference>
<sequence>MGVWATKAGMTSIFTPEGLCLPATVLALEEGNIVTQVMTVEKHGYNAVQVGYQVVPERKITKPELNHLKKSGCPPMRKLKEYKLKEVEGYGPGQQLNPDEIFKVGEMVDVAGTSVGKGFQGAIKRWNHHRGNMTHGSKSKRQHGSIGSSATPSRVLPGLKMAGQMGNKRKTIKGLEVLMVDVERRALVVKGSVPGKPGSVIEVTPGKRVGKNC</sequence>
<dbReference type="InterPro" id="IPR009000">
    <property type="entry name" value="Transl_B-barrel_sf"/>
</dbReference>
<comment type="similarity">
    <text evidence="1 7">Belongs to the universal ribosomal protein uL3 family.</text>
</comment>
<evidence type="ECO:0000256" key="8">
    <source>
        <dbReference type="SAM" id="MobiDB-lite"/>
    </source>
</evidence>
<comment type="caution">
    <text evidence="9">The sequence shown here is derived from an EMBL/GenBank/DDBJ whole genome shotgun (WGS) entry which is preliminary data.</text>
</comment>
<dbReference type="PANTHER" id="PTHR11229">
    <property type="entry name" value="50S RIBOSOMAL PROTEIN L3"/>
    <property type="match status" value="1"/>
</dbReference>
<evidence type="ECO:0000256" key="5">
    <source>
        <dbReference type="ARBA" id="ARBA00023274"/>
    </source>
</evidence>
<evidence type="ECO:0000256" key="3">
    <source>
        <dbReference type="ARBA" id="ARBA00022884"/>
    </source>
</evidence>
<keyword evidence="3" id="KW-0694">RNA-binding</keyword>
<keyword evidence="10" id="KW-1185">Reference proteome</keyword>
<dbReference type="NCBIfam" id="TIGR03625">
    <property type="entry name" value="L3_bact"/>
    <property type="match status" value="1"/>
</dbReference>
<feature type="compositionally biased region" description="Basic residues" evidence="8">
    <location>
        <begin position="129"/>
        <end position="143"/>
    </location>
</feature>
<evidence type="ECO:0000256" key="7">
    <source>
        <dbReference type="RuleBase" id="RU003905"/>
    </source>
</evidence>
<evidence type="ECO:0000313" key="10">
    <source>
        <dbReference type="Proteomes" id="UP001497392"/>
    </source>
</evidence>